<sequence>MIKEPGSLYTIRFNDCDPFGHLNNAAYLNYFMNAREDHLADHYDLRLKDFAAMGRGWVVAQHQIAYLKPAAVAEKVYIFTRVTDFTEQSIQVEMWMTDEQQQKVKAFLVTRFAHVDLKTGKRAGHDEQLLDLLANIRVEHNPDKTFEQRLAERLQAPSIQL</sequence>
<accession>A0ABZ2YNZ4</accession>
<evidence type="ECO:0000313" key="3">
    <source>
        <dbReference type="EMBL" id="WZN40646.1"/>
    </source>
</evidence>
<dbReference type="PANTHER" id="PTHR31793">
    <property type="entry name" value="4-HYDROXYBENZOYL-COA THIOESTERASE FAMILY MEMBER"/>
    <property type="match status" value="1"/>
</dbReference>
<dbReference type="SUPFAM" id="SSF54637">
    <property type="entry name" value="Thioesterase/thiol ester dehydrase-isomerase"/>
    <property type="match status" value="1"/>
</dbReference>
<reference evidence="4" key="1">
    <citation type="submission" date="2024-03" db="EMBL/GenBank/DDBJ databases">
        <title>Chitinophaga horti sp. nov., isolated from garden soil.</title>
        <authorList>
            <person name="Lee D.S."/>
            <person name="Han D.M."/>
            <person name="Baek J.H."/>
            <person name="Choi D.G."/>
            <person name="Jeon J.H."/>
            <person name="Jeon C.O."/>
        </authorList>
    </citation>
    <scope>NUCLEOTIDE SEQUENCE [LARGE SCALE GENOMIC DNA]</scope>
    <source>
        <strain evidence="4">GPA1</strain>
    </source>
</reference>
<evidence type="ECO:0000256" key="1">
    <source>
        <dbReference type="ARBA" id="ARBA00005953"/>
    </source>
</evidence>
<dbReference type="CDD" id="cd00586">
    <property type="entry name" value="4HBT"/>
    <property type="match status" value="1"/>
</dbReference>
<dbReference type="Pfam" id="PF13279">
    <property type="entry name" value="4HBT_2"/>
    <property type="match status" value="1"/>
</dbReference>
<evidence type="ECO:0000256" key="2">
    <source>
        <dbReference type="ARBA" id="ARBA00022801"/>
    </source>
</evidence>
<keyword evidence="4" id="KW-1185">Reference proteome</keyword>
<name>A0ABZ2YNZ4_9BACT</name>
<dbReference type="Proteomes" id="UP001485459">
    <property type="component" value="Chromosome"/>
</dbReference>
<proteinExistence type="inferred from homology"/>
<comment type="similarity">
    <text evidence="1">Belongs to the 4-hydroxybenzoyl-CoA thioesterase family.</text>
</comment>
<evidence type="ECO:0000313" key="4">
    <source>
        <dbReference type="Proteomes" id="UP001485459"/>
    </source>
</evidence>
<dbReference type="Gene3D" id="3.10.129.10">
    <property type="entry name" value="Hotdog Thioesterase"/>
    <property type="match status" value="1"/>
</dbReference>
<dbReference type="EC" id="3.1.2.-" evidence="3"/>
<keyword evidence="2 3" id="KW-0378">Hydrolase</keyword>
<gene>
    <name evidence="3" type="ORF">WJU16_22035</name>
</gene>
<dbReference type="InterPro" id="IPR050563">
    <property type="entry name" value="4-hydroxybenzoyl-CoA_TE"/>
</dbReference>
<dbReference type="PANTHER" id="PTHR31793:SF27">
    <property type="entry name" value="NOVEL THIOESTERASE SUPERFAMILY DOMAIN AND SAPOSIN A-TYPE DOMAIN CONTAINING PROTEIN (0610012H03RIK)"/>
    <property type="match status" value="1"/>
</dbReference>
<dbReference type="EMBL" id="CP149822">
    <property type="protein sequence ID" value="WZN40646.1"/>
    <property type="molecule type" value="Genomic_DNA"/>
</dbReference>
<organism evidence="3 4">
    <name type="scientific">Chitinophaga pollutisoli</name>
    <dbReference type="NCBI Taxonomy" id="3133966"/>
    <lineage>
        <taxon>Bacteria</taxon>
        <taxon>Pseudomonadati</taxon>
        <taxon>Bacteroidota</taxon>
        <taxon>Chitinophagia</taxon>
        <taxon>Chitinophagales</taxon>
        <taxon>Chitinophagaceae</taxon>
        <taxon>Chitinophaga</taxon>
    </lineage>
</organism>
<dbReference type="InterPro" id="IPR029069">
    <property type="entry name" value="HotDog_dom_sf"/>
</dbReference>
<dbReference type="GO" id="GO:0016787">
    <property type="term" value="F:hydrolase activity"/>
    <property type="evidence" value="ECO:0007669"/>
    <property type="project" value="UniProtKB-KW"/>
</dbReference>
<protein>
    <submittedName>
        <fullName evidence="3">Acyl-CoA thioesterase</fullName>
        <ecNumber evidence="3">3.1.2.-</ecNumber>
    </submittedName>
</protein>
<dbReference type="RefSeq" id="WP_341835560.1">
    <property type="nucleotide sequence ID" value="NZ_CP149822.1"/>
</dbReference>